<dbReference type="PANTHER" id="PTHR33872">
    <property type="entry name" value="DNA POLYMERASE EPSILON CATALYTIC SUBUNIT A"/>
    <property type="match status" value="1"/>
</dbReference>
<gene>
    <name evidence="2" type="ORF">CCAM_LOCUS45408</name>
</gene>
<dbReference type="AlphaFoldDB" id="A0A484NRL0"/>
<name>A0A484NRL0_9ASTE</name>
<proteinExistence type="predicted"/>
<dbReference type="OrthoDB" id="1858881at2759"/>
<organism evidence="2 3">
    <name type="scientific">Cuscuta campestris</name>
    <dbReference type="NCBI Taxonomy" id="132261"/>
    <lineage>
        <taxon>Eukaryota</taxon>
        <taxon>Viridiplantae</taxon>
        <taxon>Streptophyta</taxon>
        <taxon>Embryophyta</taxon>
        <taxon>Tracheophyta</taxon>
        <taxon>Spermatophyta</taxon>
        <taxon>Magnoliopsida</taxon>
        <taxon>eudicotyledons</taxon>
        <taxon>Gunneridae</taxon>
        <taxon>Pentapetalae</taxon>
        <taxon>asterids</taxon>
        <taxon>lamiids</taxon>
        <taxon>Solanales</taxon>
        <taxon>Convolvulaceae</taxon>
        <taxon>Cuscuteae</taxon>
        <taxon>Cuscuta</taxon>
        <taxon>Cuscuta subgen. Grammica</taxon>
        <taxon>Cuscuta sect. Cleistogrammica</taxon>
    </lineage>
</organism>
<sequence>MGSLMGGWDSPLSSDPKAVMFQRNRSLTKEEVDGYWRLEKKKKQEEDEKKEQCPRSSSAGSAQMKEDILLDTGTVSETSSLEKLIHTHGWWVSSNWAHLNEPPPEEGDYKYISQFHVANRAANDDSNRHHAGISHP</sequence>
<accession>A0A484NRL0</accession>
<dbReference type="EMBL" id="OOIL02006896">
    <property type="protein sequence ID" value="VFR03633.1"/>
    <property type="molecule type" value="Genomic_DNA"/>
</dbReference>
<feature type="region of interest" description="Disordered" evidence="1">
    <location>
        <begin position="39"/>
        <end position="68"/>
    </location>
</feature>
<keyword evidence="3" id="KW-1185">Reference proteome</keyword>
<protein>
    <submittedName>
        <fullName evidence="2">Uncharacterized protein</fullName>
    </submittedName>
</protein>
<dbReference type="Proteomes" id="UP000595140">
    <property type="component" value="Unassembled WGS sequence"/>
</dbReference>
<evidence type="ECO:0000256" key="1">
    <source>
        <dbReference type="SAM" id="MobiDB-lite"/>
    </source>
</evidence>
<reference evidence="2 3" key="1">
    <citation type="submission" date="2018-04" db="EMBL/GenBank/DDBJ databases">
        <authorList>
            <person name="Vogel A."/>
        </authorList>
    </citation>
    <scope>NUCLEOTIDE SEQUENCE [LARGE SCALE GENOMIC DNA]</scope>
</reference>
<evidence type="ECO:0000313" key="2">
    <source>
        <dbReference type="EMBL" id="VFR03633.1"/>
    </source>
</evidence>
<feature type="compositionally biased region" description="Basic and acidic residues" evidence="1">
    <location>
        <begin position="39"/>
        <end position="53"/>
    </location>
</feature>
<evidence type="ECO:0000313" key="3">
    <source>
        <dbReference type="Proteomes" id="UP000595140"/>
    </source>
</evidence>
<dbReference type="PANTHER" id="PTHR33872:SF2">
    <property type="entry name" value="DNA POLYMERASE EPSILON CATALYTIC SUBUNIT A"/>
    <property type="match status" value="1"/>
</dbReference>